<protein>
    <submittedName>
        <fullName evidence="1">Uncharacterized protein</fullName>
    </submittedName>
</protein>
<dbReference type="AlphaFoldDB" id="D3B473"/>
<evidence type="ECO:0000313" key="2">
    <source>
        <dbReference type="Proteomes" id="UP000001396"/>
    </source>
</evidence>
<accession>D3B473</accession>
<comment type="caution">
    <text evidence="1">The sequence shown here is derived from an EMBL/GenBank/DDBJ whole genome shotgun (WGS) entry which is preliminary data.</text>
</comment>
<dbReference type="InParanoid" id="D3B473"/>
<evidence type="ECO:0000313" key="1">
    <source>
        <dbReference type="EMBL" id="EFA84121.1"/>
    </source>
</evidence>
<dbReference type="EMBL" id="ADBJ01000010">
    <property type="protein sequence ID" value="EFA84121.1"/>
    <property type="molecule type" value="Genomic_DNA"/>
</dbReference>
<reference evidence="1 2" key="1">
    <citation type="journal article" date="2011" name="Genome Res.">
        <title>Phylogeny-wide analysis of social amoeba genomes highlights ancient origins for complex intercellular communication.</title>
        <authorList>
            <person name="Heidel A.J."/>
            <person name="Lawal H.M."/>
            <person name="Felder M."/>
            <person name="Schilde C."/>
            <person name="Helps N.R."/>
            <person name="Tunggal B."/>
            <person name="Rivero F."/>
            <person name="John U."/>
            <person name="Schleicher M."/>
            <person name="Eichinger L."/>
            <person name="Platzer M."/>
            <person name="Noegel A.A."/>
            <person name="Schaap P."/>
            <person name="Gloeckner G."/>
        </authorList>
    </citation>
    <scope>NUCLEOTIDE SEQUENCE [LARGE SCALE GENOMIC DNA]</scope>
    <source>
        <strain evidence="2">ATCC 26659 / Pp 5 / PN500</strain>
    </source>
</reference>
<dbReference type="GeneID" id="31358717"/>
<dbReference type="Proteomes" id="UP000001396">
    <property type="component" value="Unassembled WGS sequence"/>
</dbReference>
<proteinExistence type="predicted"/>
<name>D3B473_HETP5</name>
<dbReference type="RefSeq" id="XP_020436238.1">
    <property type="nucleotide sequence ID" value="XM_020574166.1"/>
</dbReference>
<sequence length="152" mass="18036">MYKILRTSCIRTKVDDNHVLGVWQPNFKKEHFLELQVIIQTHYEEYKDNTFAIGVKTLIDCQEYFHKSGGIFWASKEVNEEKRDITLRYLEGGNVEKTKISRELAQYILAHYHTVFDFVDRSTMIDDGLKTRFKHYLKFLLKTAQKNMAVSH</sequence>
<organism evidence="1 2">
    <name type="scientific">Heterostelium pallidum (strain ATCC 26659 / Pp 5 / PN500)</name>
    <name type="common">Cellular slime mold</name>
    <name type="synonym">Polysphondylium pallidum</name>
    <dbReference type="NCBI Taxonomy" id="670386"/>
    <lineage>
        <taxon>Eukaryota</taxon>
        <taxon>Amoebozoa</taxon>
        <taxon>Evosea</taxon>
        <taxon>Eumycetozoa</taxon>
        <taxon>Dictyostelia</taxon>
        <taxon>Acytosteliales</taxon>
        <taxon>Acytosteliaceae</taxon>
        <taxon>Heterostelium</taxon>
    </lineage>
</organism>
<keyword evidence="2" id="KW-1185">Reference proteome</keyword>
<gene>
    <name evidence="1" type="ORF">PPL_03194</name>
</gene>